<dbReference type="STRING" id="1802579.A2310_08715"/>
<dbReference type="InterPro" id="IPR029058">
    <property type="entry name" value="AB_hydrolase_fold"/>
</dbReference>
<evidence type="ECO:0000313" key="3">
    <source>
        <dbReference type="EMBL" id="OGC21546.1"/>
    </source>
</evidence>
<keyword evidence="1" id="KW-0732">Signal</keyword>
<dbReference type="Gene3D" id="2.60.40.4070">
    <property type="match status" value="1"/>
</dbReference>
<dbReference type="Proteomes" id="UP000178417">
    <property type="component" value="Unassembled WGS sequence"/>
</dbReference>
<feature type="chain" id="PRO_5009514401" description="FlgD/Vpr Ig-like domain-containing protein" evidence="1">
    <location>
        <begin position="24"/>
        <end position="1026"/>
    </location>
</feature>
<dbReference type="Gene3D" id="2.60.40.10">
    <property type="entry name" value="Immunoglobulins"/>
    <property type="match status" value="1"/>
</dbReference>
<gene>
    <name evidence="3" type="ORF">A2310_08715</name>
</gene>
<dbReference type="InterPro" id="IPR025965">
    <property type="entry name" value="FlgD/Vpr_Ig-like"/>
</dbReference>
<dbReference type="InterPro" id="IPR013783">
    <property type="entry name" value="Ig-like_fold"/>
</dbReference>
<proteinExistence type="predicted"/>
<evidence type="ECO:0000259" key="2">
    <source>
        <dbReference type="Pfam" id="PF13860"/>
    </source>
</evidence>
<accession>A0A1F4SM95</accession>
<reference evidence="3 4" key="1">
    <citation type="journal article" date="2016" name="Nat. Commun.">
        <title>Thousands of microbial genomes shed light on interconnected biogeochemical processes in an aquifer system.</title>
        <authorList>
            <person name="Anantharaman K."/>
            <person name="Brown C.T."/>
            <person name="Hug L.A."/>
            <person name="Sharon I."/>
            <person name="Castelle C.J."/>
            <person name="Probst A.J."/>
            <person name="Thomas B.C."/>
            <person name="Singh A."/>
            <person name="Wilkins M.J."/>
            <person name="Karaoz U."/>
            <person name="Brodie E.L."/>
            <person name="Williams K.H."/>
            <person name="Hubbard S.S."/>
            <person name="Banfield J.F."/>
        </authorList>
    </citation>
    <scope>NUCLEOTIDE SEQUENCE [LARGE SCALE GENOMIC DNA]</scope>
</reference>
<feature type="signal peptide" evidence="1">
    <location>
        <begin position="1"/>
        <end position="23"/>
    </location>
</feature>
<sequence length="1026" mass="112727">MKIFRFLTILFFIFTSCSQLSFATLADDRLKNIDNAKNYIILLVHGTGDDSNCFGNVYDYLNKSVDNGGLGLNGYVYKYAFSDKFGSIKTWAKELRGWLEKAKNDFSHNSINKDKATPNDFILICHSAGGLAARYYVMGKDENGQPFYTGGVKKIITIDTPHTGSQAGEAVIWAEKNEIERFAVPWFMLGLSAFPFDKGTQSFLVSNAVLSLASQSLDMAAFGLMDRHSHQPIVKEQAPDSSFLNELNNIDSPPGTTEAPIYSLIVGRGVPTPSMDKQTIMMLDNAILFARLTSSLSNIASNGKQSNYEEKLMSMNLTLLTGYPFFEDGDLISSVDSQKGFGIKSLSSASIYEHEFRSPSISLLISVVDTALITSYFLPGPAAYMIALSAGLSCGLCDDARQYLFAHNAMKDYAIIEHPVKYASFEGLQGPSSFVQDINEPTMLEQALFELPVAGSSTKISLSQAGLILSTNLTKEGSEIKTLSDYHAITIEAMKESNTLNSLPIVIEGKDKYVQSVTVKEAPTKITGVLRDFMPQKMQYFQYSENFSVWKDIKILDEWGNFEITGLKFGEGQNVIAFRGENKVGYTSNQQLLITLNTIPMQASEFYPTPGIYTNNPQPTVKFKEGKASYSSASVESISLKTAKLICGSIEVDITADMKTKIGGGAYDKHMEVEYTPLNRLDDGHYVLIAVFESNIGSNQVVTDFYVDTQAPMITMEKFKSYSPRSPTNIKYSISDNLSPVIKTASCILYDSNNNLITTISNSDTLSLGDGFSKWNGTNEAGEKISDGSYKVRIKAFDLAGNYSTTEESLAIDSTPPLVTDIAVTPNPVSSKASELKLSGNVTEKSAISIRLTNTSTKKVTAYLTTSNSKSPSGDLGAQSFSYTWKFGDSLSPDLEDGVYNIEVTVQDDAENVSSLVTLESVLIDRTPPTITKASAMPYVLMNSGTNKYKTTLSYKVMTNDKFQMTNESSNPNQEIKVKVKLYNSNTGELVYTWENASNSLTEENQIAWNANSSDLTLPPFSRHSN</sequence>
<comment type="caution">
    <text evidence="3">The sequence shown here is derived from an EMBL/GenBank/DDBJ whole genome shotgun (WGS) entry which is preliminary data.</text>
</comment>
<dbReference type="AlphaFoldDB" id="A0A1F4SM95"/>
<dbReference type="PROSITE" id="PS51257">
    <property type="entry name" value="PROKAR_LIPOPROTEIN"/>
    <property type="match status" value="1"/>
</dbReference>
<organism evidence="3 4">
    <name type="scientific">candidate division WOR-1 bacterium RIFOXYB2_FULL_37_13</name>
    <dbReference type="NCBI Taxonomy" id="1802579"/>
    <lineage>
        <taxon>Bacteria</taxon>
        <taxon>Bacillati</taxon>
        <taxon>Saganbacteria</taxon>
    </lineage>
</organism>
<dbReference type="Pfam" id="PF13860">
    <property type="entry name" value="FlgD_ig"/>
    <property type="match status" value="1"/>
</dbReference>
<dbReference type="SUPFAM" id="SSF53474">
    <property type="entry name" value="alpha/beta-Hydrolases"/>
    <property type="match status" value="1"/>
</dbReference>
<feature type="domain" description="FlgD/Vpr Ig-like" evidence="2">
    <location>
        <begin position="737"/>
        <end position="796"/>
    </location>
</feature>
<evidence type="ECO:0000256" key="1">
    <source>
        <dbReference type="SAM" id="SignalP"/>
    </source>
</evidence>
<name>A0A1F4SM95_UNCSA</name>
<evidence type="ECO:0000313" key="4">
    <source>
        <dbReference type="Proteomes" id="UP000178417"/>
    </source>
</evidence>
<dbReference type="Gene3D" id="3.40.50.1820">
    <property type="entry name" value="alpha/beta hydrolase"/>
    <property type="match status" value="1"/>
</dbReference>
<protein>
    <recommendedName>
        <fullName evidence="2">FlgD/Vpr Ig-like domain-containing protein</fullName>
    </recommendedName>
</protein>
<dbReference type="EMBL" id="MEUB01000039">
    <property type="protein sequence ID" value="OGC21546.1"/>
    <property type="molecule type" value="Genomic_DNA"/>
</dbReference>